<reference evidence="1 2" key="1">
    <citation type="journal article" date="2023" name="J. Hered.">
        <title>Chromosome-level genome of the wood stork (Mycteria americana) provides insight into avian chromosome evolution.</title>
        <authorList>
            <person name="Flamio R. Jr."/>
            <person name="Ramstad K.M."/>
        </authorList>
    </citation>
    <scope>NUCLEOTIDE SEQUENCE [LARGE SCALE GENOMIC DNA]</scope>
    <source>
        <strain evidence="1">JAX WOST 10</strain>
    </source>
</reference>
<comment type="caution">
    <text evidence="1">The sequence shown here is derived from an EMBL/GenBank/DDBJ whole genome shotgun (WGS) entry which is preliminary data.</text>
</comment>
<dbReference type="AlphaFoldDB" id="A0AAN7NQR5"/>
<name>A0AAN7NQR5_MYCAM</name>
<dbReference type="Proteomes" id="UP001333110">
    <property type="component" value="Unassembled WGS sequence"/>
</dbReference>
<evidence type="ECO:0000313" key="1">
    <source>
        <dbReference type="EMBL" id="KAK4820717.1"/>
    </source>
</evidence>
<accession>A0AAN7NQR5</accession>
<organism evidence="1 2">
    <name type="scientific">Mycteria americana</name>
    <name type="common">Wood stork</name>
    <dbReference type="NCBI Taxonomy" id="33587"/>
    <lineage>
        <taxon>Eukaryota</taxon>
        <taxon>Metazoa</taxon>
        <taxon>Chordata</taxon>
        <taxon>Craniata</taxon>
        <taxon>Vertebrata</taxon>
        <taxon>Euteleostomi</taxon>
        <taxon>Archelosauria</taxon>
        <taxon>Archosauria</taxon>
        <taxon>Dinosauria</taxon>
        <taxon>Saurischia</taxon>
        <taxon>Theropoda</taxon>
        <taxon>Coelurosauria</taxon>
        <taxon>Aves</taxon>
        <taxon>Neognathae</taxon>
        <taxon>Neoaves</taxon>
        <taxon>Aequornithes</taxon>
        <taxon>Ciconiiformes</taxon>
        <taxon>Ciconiidae</taxon>
        <taxon>Mycteria</taxon>
    </lineage>
</organism>
<protein>
    <submittedName>
        <fullName evidence="1">Uncharacterized protein</fullName>
    </submittedName>
</protein>
<keyword evidence="2" id="KW-1185">Reference proteome</keyword>
<dbReference type="EMBL" id="JAUNZN010000005">
    <property type="protein sequence ID" value="KAK4820717.1"/>
    <property type="molecule type" value="Genomic_DNA"/>
</dbReference>
<proteinExistence type="predicted"/>
<evidence type="ECO:0000313" key="2">
    <source>
        <dbReference type="Proteomes" id="UP001333110"/>
    </source>
</evidence>
<sequence length="215" mass="24946">MIYTVIYFSLTIVPDQKQHKEQYRGDIKRTQFKKDTDRLEIVQRRATKMIKGLENLSCKERLKELGLFSLEKRWLRGNLITVYQYLKGSYKENGGSLHKEPHGEDKGQAMGDLICHKLYCYNLYIPSAPAPQNKEQIAVDSFINEKIVEVLENDDYCCYHGYRNFVGGDAIIHAMQKAMKIIPVTLIPVYKDQYFPTPLDMLVIAETEDILKETS</sequence>
<gene>
    <name evidence="1" type="ORF">QYF61_004382</name>
</gene>